<dbReference type="STRING" id="63186.ZOBELLIA_378"/>
<name>G0L0V0_ZOBGA</name>
<keyword evidence="3" id="KW-1185">Reference proteome</keyword>
<dbReference type="PATRIC" id="fig|63186.3.peg.379"/>
<keyword evidence="1" id="KW-0472">Membrane</keyword>
<organism evidence="2 3">
    <name type="scientific">Zobellia galactanivorans (strain DSM 12802 / CCUG 47099 / CIP 106680 / NCIMB 13871 / Dsij)</name>
    <dbReference type="NCBI Taxonomy" id="63186"/>
    <lineage>
        <taxon>Bacteria</taxon>
        <taxon>Pseudomonadati</taxon>
        <taxon>Bacteroidota</taxon>
        <taxon>Flavobacteriia</taxon>
        <taxon>Flavobacteriales</taxon>
        <taxon>Flavobacteriaceae</taxon>
        <taxon>Zobellia</taxon>
    </lineage>
</organism>
<feature type="transmembrane region" description="Helical" evidence="1">
    <location>
        <begin position="158"/>
        <end position="177"/>
    </location>
</feature>
<dbReference type="RefSeq" id="WP_013991764.1">
    <property type="nucleotide sequence ID" value="NC_015844.1"/>
</dbReference>
<feature type="transmembrane region" description="Helical" evidence="1">
    <location>
        <begin position="42"/>
        <end position="62"/>
    </location>
</feature>
<proteinExistence type="predicted"/>
<gene>
    <name evidence="2" type="ordered locus">zobellia_378</name>
</gene>
<dbReference type="EMBL" id="FP476056">
    <property type="protein sequence ID" value="CAZ94451.1"/>
    <property type="molecule type" value="Genomic_DNA"/>
</dbReference>
<dbReference type="AlphaFoldDB" id="G0L0V0"/>
<evidence type="ECO:0000313" key="3">
    <source>
        <dbReference type="Proteomes" id="UP000008898"/>
    </source>
</evidence>
<feature type="transmembrane region" description="Helical" evidence="1">
    <location>
        <begin position="197"/>
        <end position="215"/>
    </location>
</feature>
<feature type="transmembrane region" description="Helical" evidence="1">
    <location>
        <begin position="12"/>
        <end position="30"/>
    </location>
</feature>
<keyword evidence="1" id="KW-1133">Transmembrane helix</keyword>
<dbReference type="KEGG" id="zga:ZOBELLIA_378"/>
<accession>G0L0V0</accession>
<keyword evidence="1" id="KW-0812">Transmembrane</keyword>
<protein>
    <submittedName>
        <fullName evidence="2">Uncharacterized protein</fullName>
    </submittedName>
</protein>
<reference evidence="2 3" key="2">
    <citation type="journal article" date="2012" name="Environ. Microbiol.">
        <title>Characterization of the first alginolytic operons in a marine bacterium: from their emergence in marine Flavobacteriia to their independent transfers to marine Proteobacteria and human gut Bacteroides.</title>
        <authorList>
            <person name="Thomas F."/>
            <person name="Barbeyron T."/>
            <person name="Tonon T."/>
            <person name="Genicot S."/>
            <person name="Czjzek M."/>
            <person name="Michel G."/>
        </authorList>
    </citation>
    <scope>NUCLEOTIDE SEQUENCE [LARGE SCALE GENOMIC DNA]</scope>
    <source>
        <strain evidence="3">DSM 12802 / CCUG 47099 / CIP 106680 / NCIMB 13871 / Dsij</strain>
    </source>
</reference>
<dbReference type="HOGENOM" id="CLU_694348_0_0_10"/>
<dbReference type="Proteomes" id="UP000008898">
    <property type="component" value="Chromosome"/>
</dbReference>
<dbReference type="OrthoDB" id="9879872at2"/>
<evidence type="ECO:0000313" key="2">
    <source>
        <dbReference type="EMBL" id="CAZ94451.1"/>
    </source>
</evidence>
<reference evidence="3" key="1">
    <citation type="submission" date="2009-07" db="EMBL/GenBank/DDBJ databases">
        <title>Complete genome sequence of Zobellia galactanivorans Dsij.</title>
        <authorList>
            <consortium name="Genoscope - CEA"/>
        </authorList>
    </citation>
    <scope>NUCLEOTIDE SEQUENCE [LARGE SCALE GENOMIC DNA]</scope>
    <source>
        <strain evidence="3">DSM 12802 / CCUG 47099 / CIP 106680 / NCIMB 13871 / Dsij</strain>
    </source>
</reference>
<evidence type="ECO:0000256" key="1">
    <source>
        <dbReference type="SAM" id="Phobius"/>
    </source>
</evidence>
<sequence length="397" mass="45329">MGKNKIGVPNFFLVLAFVFCLAFFWGGLLSSGSSSSVRVNGLAILFMIIAWVFAGIMSFWLFRSFKIVTIKNNTITASSFFSKKKVLKFSDLEFVGWHSEYFHYSKSFHIVATLYDIHGGSIEINDLELENFDAIMQCVPHENSSSKKRVYKKLAKDGYLSSAIGLALSALFFVFMAVSFGGDIQGNLSGNYTLEDFFFRVLFPIVHMLIIWVFLKRTLRYRNILKKGKSVKKTIAKTNLGRKGKIENSFEYCDDPVMGYFSGSWKIEGQNELAEVYFYAPKDEILQSQIDNFDKLLTNYPTLRKELGQALDERLKLENHKHLDHLLEQPLHFSIISVLYDQRNHENVQADYDIELIASKLYKSLGIKRAVDIVAVIANGKIKEIIQESDSQENDSL</sequence>